<dbReference type="GO" id="GO:0040029">
    <property type="term" value="P:epigenetic regulation of gene expression"/>
    <property type="evidence" value="ECO:0007669"/>
    <property type="project" value="TreeGrafter"/>
</dbReference>
<evidence type="ECO:0000256" key="5">
    <source>
        <dbReference type="PIRSR" id="PIRSR037913-1"/>
    </source>
</evidence>
<evidence type="ECO:0000256" key="3">
    <source>
        <dbReference type="ARBA" id="ARBA00022853"/>
    </source>
</evidence>
<evidence type="ECO:0000313" key="9">
    <source>
        <dbReference type="EMBL" id="DAZ93617.1"/>
    </source>
</evidence>
<keyword evidence="7" id="KW-0479">Metal-binding</keyword>
<feature type="binding site" evidence="7">
    <location>
        <position position="188"/>
    </location>
    <ligand>
        <name>a divalent metal cation</name>
        <dbReference type="ChEBI" id="CHEBI:60240"/>
    </ligand>
</feature>
<sequence length="441" mass="49804">MAASLLSLSSTALPGASATKRRVAYFYDSDVGNYHYGQYHNMKPHRVRMAHNLIVNYGLTKHMQIFRPRLVEFEELTRFHSDDYIHFLRLITPDNQHEYLNQLQRFNIGEDCPVFDGILELCQIYASASIGGAAKLNEESADIVINWSGGLHHAKRSEASGFCYVNDCVLGILELLKKDQRVLYIDIDIHHGDGVEEAFYTTNRVMTCSFHKYGDFFPGTGDIKDIGYGEGKNYAVNFPCHDGMDDESFTAIFRDVISKIMEHFAPGAVVLQCGTDSLSGDRLGFFNLSVKGHADCVAFVKSFNLPTLVLGGGGYTLRNVARCWCYETSVLTGVDIPDAMPYNDYFEYYGPEYRLHMPVSNMENLNSPAYLSEMKHTLFEQLKQIEPVPSVPFHHVPSTLQTEEKEAAAHDADEDDPVMMDVAGDKQALFMEKRQHVAEYY</sequence>
<gene>
    <name evidence="9" type="ORF">N0F65_003757</name>
</gene>
<dbReference type="GO" id="GO:0046872">
    <property type="term" value="F:metal ion binding"/>
    <property type="evidence" value="ECO:0007669"/>
    <property type="project" value="UniProtKB-KW"/>
</dbReference>
<dbReference type="InterPro" id="IPR037138">
    <property type="entry name" value="His_deacetylse_dom_sf"/>
</dbReference>
<feature type="binding site" evidence="6">
    <location>
        <position position="111"/>
    </location>
    <ligand>
        <name>substrate</name>
    </ligand>
</feature>
<feature type="binding site" evidence="7">
    <location>
        <position position="276"/>
    </location>
    <ligand>
        <name>a divalent metal cation</name>
        <dbReference type="ChEBI" id="CHEBI:60240"/>
    </ligand>
</feature>
<dbReference type="PANTHER" id="PTHR10625">
    <property type="entry name" value="HISTONE DEACETYLASE HDAC1-RELATED"/>
    <property type="match status" value="1"/>
</dbReference>
<dbReference type="PIRSF" id="PIRSF037913">
    <property type="entry name" value="His_deacetylse_1"/>
    <property type="match status" value="1"/>
</dbReference>
<dbReference type="InterPro" id="IPR003084">
    <property type="entry name" value="HDAC_I/II"/>
</dbReference>
<reference evidence="9" key="2">
    <citation type="journal article" date="2023" name="Microbiol Resour">
        <title>Decontamination and Annotation of the Draft Genome Sequence of the Oomycete Lagenidium giganteum ARSEF 373.</title>
        <authorList>
            <person name="Morgan W.R."/>
            <person name="Tartar A."/>
        </authorList>
    </citation>
    <scope>NUCLEOTIDE SEQUENCE</scope>
    <source>
        <strain evidence="9">ARSEF 373</strain>
    </source>
</reference>
<comment type="catalytic activity">
    <reaction evidence="4">
        <text>N(6)-acetyl-L-lysyl-[histone] + H2O = L-lysyl-[histone] + acetate</text>
        <dbReference type="Rhea" id="RHEA:58196"/>
        <dbReference type="Rhea" id="RHEA-COMP:9845"/>
        <dbReference type="Rhea" id="RHEA-COMP:11338"/>
        <dbReference type="ChEBI" id="CHEBI:15377"/>
        <dbReference type="ChEBI" id="CHEBI:29969"/>
        <dbReference type="ChEBI" id="CHEBI:30089"/>
        <dbReference type="ChEBI" id="CHEBI:61930"/>
        <dbReference type="EC" id="3.5.1.98"/>
    </reaction>
</comment>
<dbReference type="EC" id="3.5.1.98" evidence="1 4"/>
<accession>A0AAV2YFY0</accession>
<keyword evidence="4" id="KW-0804">Transcription</keyword>
<evidence type="ECO:0000256" key="1">
    <source>
        <dbReference type="ARBA" id="ARBA00012111"/>
    </source>
</evidence>
<dbReference type="PRINTS" id="PR01270">
    <property type="entry name" value="HDASUPER"/>
</dbReference>
<feature type="active site" description="Proton acceptor" evidence="5">
    <location>
        <position position="153"/>
    </location>
</feature>
<dbReference type="GO" id="GO:0005634">
    <property type="term" value="C:nucleus"/>
    <property type="evidence" value="ECO:0007669"/>
    <property type="project" value="UniProtKB-SubCell"/>
</dbReference>
<keyword evidence="3 4" id="KW-0156">Chromatin regulator</keyword>
<keyword evidence="4" id="KW-0539">Nucleus</keyword>
<dbReference type="CDD" id="cd09991">
    <property type="entry name" value="HDAC_classI"/>
    <property type="match status" value="1"/>
</dbReference>
<keyword evidence="4" id="KW-0805">Transcription regulation</keyword>
<comment type="caution">
    <text evidence="9">The sequence shown here is derived from an EMBL/GenBank/DDBJ whole genome shotgun (WGS) entry which is preliminary data.</text>
</comment>
<dbReference type="AlphaFoldDB" id="A0AAV2YFY0"/>
<dbReference type="PRINTS" id="PR01271">
    <property type="entry name" value="HISDACETLASE"/>
</dbReference>
<comment type="similarity">
    <text evidence="4">Belongs to the histone deacetylase family. HD Type 1 subfamily.</text>
</comment>
<organism evidence="9 10">
    <name type="scientific">Lagenidium giganteum</name>
    <dbReference type="NCBI Taxonomy" id="4803"/>
    <lineage>
        <taxon>Eukaryota</taxon>
        <taxon>Sar</taxon>
        <taxon>Stramenopiles</taxon>
        <taxon>Oomycota</taxon>
        <taxon>Peronosporomycetes</taxon>
        <taxon>Pythiales</taxon>
        <taxon>Pythiaceae</taxon>
    </lineage>
</organism>
<evidence type="ECO:0000256" key="6">
    <source>
        <dbReference type="PIRSR" id="PIRSR037913-2"/>
    </source>
</evidence>
<dbReference type="SUPFAM" id="SSF52768">
    <property type="entry name" value="Arginase/deacetylase"/>
    <property type="match status" value="1"/>
</dbReference>
<dbReference type="Proteomes" id="UP001146120">
    <property type="component" value="Unassembled WGS sequence"/>
</dbReference>
<evidence type="ECO:0000313" key="10">
    <source>
        <dbReference type="Proteomes" id="UP001146120"/>
    </source>
</evidence>
<feature type="domain" description="Histone deacetylase" evidence="8">
    <location>
        <begin position="40"/>
        <end position="330"/>
    </location>
</feature>
<evidence type="ECO:0000259" key="8">
    <source>
        <dbReference type="Pfam" id="PF00850"/>
    </source>
</evidence>
<dbReference type="InterPro" id="IPR000286">
    <property type="entry name" value="HDACs"/>
</dbReference>
<dbReference type="Gene3D" id="3.40.800.20">
    <property type="entry name" value="Histone deacetylase domain"/>
    <property type="match status" value="1"/>
</dbReference>
<protein>
    <recommendedName>
        <fullName evidence="1 4">Histone deacetylase</fullName>
        <ecNumber evidence="1 4">3.5.1.98</ecNumber>
    </recommendedName>
</protein>
<evidence type="ECO:0000256" key="7">
    <source>
        <dbReference type="PIRSR" id="PIRSR037913-3"/>
    </source>
</evidence>
<dbReference type="InterPro" id="IPR023801">
    <property type="entry name" value="His_deacetylse_dom"/>
</dbReference>
<keyword evidence="10" id="KW-1185">Reference proteome</keyword>
<feature type="binding site" evidence="6">
    <location>
        <position position="161"/>
    </location>
    <ligand>
        <name>substrate</name>
    </ligand>
</feature>
<reference evidence="9" key="1">
    <citation type="submission" date="2022-11" db="EMBL/GenBank/DDBJ databases">
        <authorList>
            <person name="Morgan W.R."/>
            <person name="Tartar A."/>
        </authorList>
    </citation>
    <scope>NUCLEOTIDE SEQUENCE</scope>
    <source>
        <strain evidence="9">ARSEF 373</strain>
    </source>
</reference>
<dbReference type="InterPro" id="IPR023696">
    <property type="entry name" value="Ureohydrolase_dom_sf"/>
</dbReference>
<comment type="subcellular location">
    <subcellularLocation>
        <location evidence="4">Nucleus</location>
    </subcellularLocation>
</comment>
<dbReference type="FunFam" id="3.40.800.20:FF:000018">
    <property type="entry name" value="Histone deacetylase"/>
    <property type="match status" value="1"/>
</dbReference>
<dbReference type="GO" id="GO:0141221">
    <property type="term" value="F:histone deacetylase activity, hydrolytic mechanism"/>
    <property type="evidence" value="ECO:0007669"/>
    <property type="project" value="UniProtKB-EC"/>
</dbReference>
<evidence type="ECO:0000256" key="2">
    <source>
        <dbReference type="ARBA" id="ARBA00022801"/>
    </source>
</evidence>
<feature type="binding site" evidence="7">
    <location>
        <position position="190"/>
    </location>
    <ligand>
        <name>a divalent metal cation</name>
        <dbReference type="ChEBI" id="CHEBI:60240"/>
    </ligand>
</feature>
<dbReference type="Pfam" id="PF00850">
    <property type="entry name" value="Hist_deacetyl"/>
    <property type="match status" value="1"/>
</dbReference>
<name>A0AAV2YFY0_9STRA</name>
<dbReference type="PANTHER" id="PTHR10625:SF44">
    <property type="entry name" value="HISTONE DEACETYLASE 19"/>
    <property type="match status" value="1"/>
</dbReference>
<proteinExistence type="inferred from homology"/>
<dbReference type="EMBL" id="DAKRPA010000303">
    <property type="protein sequence ID" value="DAZ93617.1"/>
    <property type="molecule type" value="Genomic_DNA"/>
</dbReference>
<feature type="binding site" evidence="6">
    <location>
        <position position="315"/>
    </location>
    <ligand>
        <name>substrate</name>
    </ligand>
</feature>
<evidence type="ECO:0000256" key="4">
    <source>
        <dbReference type="PIRNR" id="PIRNR037913"/>
    </source>
</evidence>
<keyword evidence="2 4" id="KW-0378">Hydrolase</keyword>